<dbReference type="RefSeq" id="WP_141684536.1">
    <property type="nucleotide sequence ID" value="NZ_FLRH01000003.1"/>
</dbReference>
<evidence type="ECO:0000313" key="1">
    <source>
        <dbReference type="EMBL" id="SBT64295.1"/>
    </source>
</evidence>
<accession>A0A1A9B474</accession>
<gene>
    <name evidence="1" type="ORF">GA0070622_1268</name>
</gene>
<dbReference type="Proteomes" id="UP000199558">
    <property type="component" value="Unassembled WGS sequence"/>
</dbReference>
<keyword evidence="2" id="KW-1185">Reference proteome</keyword>
<dbReference type="OrthoDB" id="3369278at2"/>
<organism evidence="1 2">
    <name type="scientific">Micromonospora sediminicola</name>
    <dbReference type="NCBI Taxonomy" id="946078"/>
    <lineage>
        <taxon>Bacteria</taxon>
        <taxon>Bacillati</taxon>
        <taxon>Actinomycetota</taxon>
        <taxon>Actinomycetes</taxon>
        <taxon>Micromonosporales</taxon>
        <taxon>Micromonosporaceae</taxon>
        <taxon>Micromonospora</taxon>
    </lineage>
</organism>
<evidence type="ECO:0000313" key="2">
    <source>
        <dbReference type="Proteomes" id="UP000199558"/>
    </source>
</evidence>
<proteinExistence type="predicted"/>
<dbReference type="EMBL" id="FLRH01000003">
    <property type="protein sequence ID" value="SBT64295.1"/>
    <property type="molecule type" value="Genomic_DNA"/>
</dbReference>
<protein>
    <submittedName>
        <fullName evidence="1">Uncharacterized protein</fullName>
    </submittedName>
</protein>
<reference evidence="2" key="1">
    <citation type="submission" date="2016-06" db="EMBL/GenBank/DDBJ databases">
        <authorList>
            <person name="Varghese N."/>
            <person name="Submissions Spin"/>
        </authorList>
    </citation>
    <scope>NUCLEOTIDE SEQUENCE [LARGE SCALE GENOMIC DNA]</scope>
    <source>
        <strain evidence="2">DSM 45794</strain>
    </source>
</reference>
<sequence>MTDDEALAHLQGTVAFWRVGAATATDVVGAACDCLVAGVDTPTLRILAGVSPMKGDEDDEMLRWLPGALAELSLTHYGDDSRKAEEEVLRVMARRLLAGAIAPRDLTSWVDRFITRAGTPLAGELVDLESAYEYVEAVHEVHEQTDTGTEELDAEVVAEARRLLEEA</sequence>
<name>A0A1A9B474_9ACTN</name>
<dbReference type="AlphaFoldDB" id="A0A1A9B474"/>